<feature type="compositionally biased region" description="Low complexity" evidence="1">
    <location>
        <begin position="75"/>
        <end position="84"/>
    </location>
</feature>
<feature type="region of interest" description="Disordered" evidence="1">
    <location>
        <begin position="75"/>
        <end position="114"/>
    </location>
</feature>
<dbReference type="AlphaFoldDB" id="A0A6A5QYE5"/>
<feature type="compositionally biased region" description="Low complexity" evidence="1">
    <location>
        <begin position="92"/>
        <end position="114"/>
    </location>
</feature>
<sequence>MKTVYPLLTLLSASFVAAAPAPFVVTGDTGVATANLGRRGKATVHDFGRQALRLRSALIAARGKQENADVAAAADEVAHVQEGAAAEEEQQAKGNGKSNGKGANAAAAADEVAQ</sequence>
<feature type="chain" id="PRO_5025347285" evidence="2">
    <location>
        <begin position="19"/>
        <end position="114"/>
    </location>
</feature>
<organism evidence="3 4">
    <name type="scientific">Ampelomyces quisqualis</name>
    <name type="common">Powdery mildew agent</name>
    <dbReference type="NCBI Taxonomy" id="50730"/>
    <lineage>
        <taxon>Eukaryota</taxon>
        <taxon>Fungi</taxon>
        <taxon>Dikarya</taxon>
        <taxon>Ascomycota</taxon>
        <taxon>Pezizomycotina</taxon>
        <taxon>Dothideomycetes</taxon>
        <taxon>Pleosporomycetidae</taxon>
        <taxon>Pleosporales</taxon>
        <taxon>Pleosporineae</taxon>
        <taxon>Phaeosphaeriaceae</taxon>
        <taxon>Ampelomyces</taxon>
    </lineage>
</organism>
<keyword evidence="2" id="KW-0732">Signal</keyword>
<proteinExistence type="predicted"/>
<evidence type="ECO:0000313" key="3">
    <source>
        <dbReference type="EMBL" id="KAF1920825.1"/>
    </source>
</evidence>
<protein>
    <submittedName>
        <fullName evidence="3">Uncharacterized protein</fullName>
    </submittedName>
</protein>
<reference evidence="3" key="1">
    <citation type="journal article" date="2020" name="Stud. Mycol.">
        <title>101 Dothideomycetes genomes: a test case for predicting lifestyles and emergence of pathogens.</title>
        <authorList>
            <person name="Haridas S."/>
            <person name="Albert R."/>
            <person name="Binder M."/>
            <person name="Bloem J."/>
            <person name="Labutti K."/>
            <person name="Salamov A."/>
            <person name="Andreopoulos B."/>
            <person name="Baker S."/>
            <person name="Barry K."/>
            <person name="Bills G."/>
            <person name="Bluhm B."/>
            <person name="Cannon C."/>
            <person name="Castanera R."/>
            <person name="Culley D."/>
            <person name="Daum C."/>
            <person name="Ezra D."/>
            <person name="Gonzalez J."/>
            <person name="Henrissat B."/>
            <person name="Kuo A."/>
            <person name="Liang C."/>
            <person name="Lipzen A."/>
            <person name="Lutzoni F."/>
            <person name="Magnuson J."/>
            <person name="Mondo S."/>
            <person name="Nolan M."/>
            <person name="Ohm R."/>
            <person name="Pangilinan J."/>
            <person name="Park H.-J."/>
            <person name="Ramirez L."/>
            <person name="Alfaro M."/>
            <person name="Sun H."/>
            <person name="Tritt A."/>
            <person name="Yoshinaga Y."/>
            <person name="Zwiers L.-H."/>
            <person name="Turgeon B."/>
            <person name="Goodwin S."/>
            <person name="Spatafora J."/>
            <person name="Crous P."/>
            <person name="Grigoriev I."/>
        </authorList>
    </citation>
    <scope>NUCLEOTIDE SEQUENCE</scope>
    <source>
        <strain evidence="3">HMLAC05119</strain>
    </source>
</reference>
<evidence type="ECO:0000256" key="2">
    <source>
        <dbReference type="SAM" id="SignalP"/>
    </source>
</evidence>
<name>A0A6A5QYE5_AMPQU</name>
<accession>A0A6A5QYE5</accession>
<evidence type="ECO:0000313" key="4">
    <source>
        <dbReference type="Proteomes" id="UP000800096"/>
    </source>
</evidence>
<dbReference type="EMBL" id="ML979132">
    <property type="protein sequence ID" value="KAF1920825.1"/>
    <property type="molecule type" value="Genomic_DNA"/>
</dbReference>
<evidence type="ECO:0000256" key="1">
    <source>
        <dbReference type="SAM" id="MobiDB-lite"/>
    </source>
</evidence>
<gene>
    <name evidence="3" type="ORF">BDU57DRAFT_534566</name>
</gene>
<feature type="non-terminal residue" evidence="3">
    <location>
        <position position="114"/>
    </location>
</feature>
<keyword evidence="4" id="KW-1185">Reference proteome</keyword>
<feature type="signal peptide" evidence="2">
    <location>
        <begin position="1"/>
        <end position="18"/>
    </location>
</feature>
<dbReference type="Proteomes" id="UP000800096">
    <property type="component" value="Unassembled WGS sequence"/>
</dbReference>